<organism evidence="4">
    <name type="scientific">Arabidopsis lyrata subsp. lyrata</name>
    <name type="common">Lyre-leaved rock-cress</name>
    <dbReference type="NCBI Taxonomy" id="81972"/>
    <lineage>
        <taxon>Eukaryota</taxon>
        <taxon>Viridiplantae</taxon>
        <taxon>Streptophyta</taxon>
        <taxon>Embryophyta</taxon>
        <taxon>Tracheophyta</taxon>
        <taxon>Spermatophyta</taxon>
        <taxon>Magnoliopsida</taxon>
        <taxon>eudicotyledons</taxon>
        <taxon>Gunneridae</taxon>
        <taxon>Pentapetalae</taxon>
        <taxon>rosids</taxon>
        <taxon>malvids</taxon>
        <taxon>Brassicales</taxon>
        <taxon>Brassicaceae</taxon>
        <taxon>Camelineae</taxon>
        <taxon>Arabidopsis</taxon>
    </lineage>
</organism>
<dbReference type="InterPro" id="IPR007658">
    <property type="entry name" value="DUF594"/>
</dbReference>
<evidence type="ECO:0000313" key="4">
    <source>
        <dbReference type="Proteomes" id="UP000008694"/>
    </source>
</evidence>
<protein>
    <submittedName>
        <fullName evidence="3">Predicted protein</fullName>
    </submittedName>
</protein>
<sequence>MQVIPPAIKKILDIWNIRGLVILSLLLQTSLIFLAPMRKRTSKKLLASVIWTAYLLADWTANYVVSQITKNQGKDSEPGDLPKNKKLLALWAPFLLLHLGGPDTITALALEDNALWKRHLFGLVFQALAGVYVVVQSLENVLWPPITLLFVTGTIKYVERTRALSIRSVLRQWSKKNLMFRYTVYPLYLVFFAGIPEFFRVLWKYIDRIFSVKTYLDEFRFVLREPLTKNQWEFIFYELKDKSRFAETPKVAKKLSWARGQWALQDSILAEIDTLMCYIEKVDYDQSLLLWHIATELCFQEEEGGEMENLSRESYDDREFSKIISDYMMYLLIMRPKLMSEVSGMGTIRFRYTKAEAERFFKGKHIKNLRDMKLASKMVLSVNNDIEQILVKGNQSKSVLFDASMLAKELRNLKESSNEDGKWRVLSKVWVELLCYAASHCKATEHVAQLSRGGELLNFVWLLMVHFGLADKFEINKGDARAKLLVGK</sequence>
<feature type="transmembrane region" description="Helical" evidence="1">
    <location>
        <begin position="15"/>
        <end position="34"/>
    </location>
</feature>
<dbReference type="AlphaFoldDB" id="D7MN17"/>
<dbReference type="InterPro" id="IPR025315">
    <property type="entry name" value="DUF4220"/>
</dbReference>
<dbReference type="EMBL" id="GL348720">
    <property type="protein sequence ID" value="EFH39864.1"/>
    <property type="molecule type" value="Genomic_DNA"/>
</dbReference>
<dbReference type="PANTHER" id="PTHR31325">
    <property type="entry name" value="OS01G0798800 PROTEIN-RELATED"/>
    <property type="match status" value="1"/>
</dbReference>
<gene>
    <name evidence="3" type="ORF">ARALYDRAFT_683735</name>
</gene>
<dbReference type="eggNOG" id="ENOG502QQBP">
    <property type="taxonomic scope" value="Eukaryota"/>
</dbReference>
<keyword evidence="4" id="KW-1185">Reference proteome</keyword>
<evidence type="ECO:0000256" key="1">
    <source>
        <dbReference type="SAM" id="Phobius"/>
    </source>
</evidence>
<keyword evidence="1" id="KW-0812">Transmembrane</keyword>
<accession>D7MN17</accession>
<evidence type="ECO:0000313" key="3">
    <source>
        <dbReference type="EMBL" id="EFH39864.1"/>
    </source>
</evidence>
<keyword evidence="1" id="KW-0472">Membrane</keyword>
<name>D7MN17_ARALL</name>
<feature type="transmembrane region" description="Helical" evidence="1">
    <location>
        <begin position="179"/>
        <end position="203"/>
    </location>
</feature>
<reference evidence="4" key="1">
    <citation type="journal article" date="2011" name="Nat. Genet.">
        <title>The Arabidopsis lyrata genome sequence and the basis of rapid genome size change.</title>
        <authorList>
            <person name="Hu T.T."/>
            <person name="Pattyn P."/>
            <person name="Bakker E.G."/>
            <person name="Cao J."/>
            <person name="Cheng J.-F."/>
            <person name="Clark R.M."/>
            <person name="Fahlgren N."/>
            <person name="Fawcett J.A."/>
            <person name="Grimwood J."/>
            <person name="Gundlach H."/>
            <person name="Haberer G."/>
            <person name="Hollister J.D."/>
            <person name="Ossowski S."/>
            <person name="Ottilar R.P."/>
            <person name="Salamov A.A."/>
            <person name="Schneeberger K."/>
            <person name="Spannagl M."/>
            <person name="Wang X."/>
            <person name="Yang L."/>
            <person name="Nasrallah M.E."/>
            <person name="Bergelson J."/>
            <person name="Carrington J.C."/>
            <person name="Gaut B.S."/>
            <person name="Schmutz J."/>
            <person name="Mayer K.F.X."/>
            <person name="Van de Peer Y."/>
            <person name="Grigoriev I.V."/>
            <person name="Nordborg M."/>
            <person name="Weigel D."/>
            <person name="Guo Y.-L."/>
        </authorList>
    </citation>
    <scope>NUCLEOTIDE SEQUENCE [LARGE SCALE GENOMIC DNA]</scope>
    <source>
        <strain evidence="4">cv. MN47</strain>
    </source>
</reference>
<feature type="transmembrane region" description="Helical" evidence="1">
    <location>
        <begin position="119"/>
        <end position="135"/>
    </location>
</feature>
<feature type="transmembrane region" description="Helical" evidence="1">
    <location>
        <begin position="88"/>
        <end position="110"/>
    </location>
</feature>
<dbReference type="Proteomes" id="UP000008694">
    <property type="component" value="Unassembled WGS sequence"/>
</dbReference>
<feature type="domain" description="DUF4220" evidence="2">
    <location>
        <begin position="51"/>
        <end position="196"/>
    </location>
</feature>
<keyword evidence="1" id="KW-1133">Transmembrane helix</keyword>
<dbReference type="Pfam" id="PF04578">
    <property type="entry name" value="DUF594"/>
    <property type="match status" value="1"/>
</dbReference>
<dbReference type="Pfam" id="PF13968">
    <property type="entry name" value="DUF4220"/>
    <property type="match status" value="1"/>
</dbReference>
<evidence type="ECO:0000259" key="2">
    <source>
        <dbReference type="Pfam" id="PF13968"/>
    </source>
</evidence>
<proteinExistence type="predicted"/>
<feature type="transmembrane region" description="Helical" evidence="1">
    <location>
        <begin position="46"/>
        <end position="68"/>
    </location>
</feature>
<feature type="transmembrane region" description="Helical" evidence="1">
    <location>
        <begin position="141"/>
        <end position="158"/>
    </location>
</feature>
<dbReference type="Gramene" id="Al_scaffold_0008_555">
    <property type="protein sequence ID" value="Al_scaffold_0008_555"/>
    <property type="gene ID" value="Al_scaffold_0008_555"/>
</dbReference>
<dbReference type="STRING" id="81972.D7MN17"/>
<dbReference type="HOGENOM" id="CLU_009180_3_1_1"/>